<dbReference type="SUPFAM" id="SSF88723">
    <property type="entry name" value="PIN domain-like"/>
    <property type="match status" value="1"/>
</dbReference>
<dbReference type="GeneID" id="24258359"/>
<evidence type="ECO:0000313" key="3">
    <source>
        <dbReference type="Proteomes" id="UP000028181"/>
    </source>
</evidence>
<sequence length="145" mass="15624">MFLDASAVVAVLTREEEAGVLLAKITDSREPIHYSSVTMFEAAIGISRKTAISLYGDQRPTPPELIAQAQQDVEEFMRSIGAGEATFSPGLHGAALEAARIYGRFVGHPAKLNFGDCFSYAAAKTLRSPLLFVGNDFSRTDIEVA</sequence>
<dbReference type="EMBL" id="HG938353">
    <property type="protein sequence ID" value="CDN49897.1"/>
    <property type="molecule type" value="Genomic_DNA"/>
</dbReference>
<dbReference type="InterPro" id="IPR002716">
    <property type="entry name" value="PIN_dom"/>
</dbReference>
<accession>A0A068SUD9</accession>
<dbReference type="CDD" id="cd09871">
    <property type="entry name" value="PIN_MtVapC28-VapC30-like"/>
    <property type="match status" value="1"/>
</dbReference>
<evidence type="ECO:0000313" key="2">
    <source>
        <dbReference type="EMBL" id="CDN49897.1"/>
    </source>
</evidence>
<dbReference type="InterPro" id="IPR029060">
    <property type="entry name" value="PIN-like_dom_sf"/>
</dbReference>
<dbReference type="OrthoDB" id="32625at2"/>
<keyword evidence="3" id="KW-1185">Reference proteome</keyword>
<name>A0A068SUD9_NEOGA</name>
<dbReference type="KEGG" id="ngg:RG540_CH37400"/>
<dbReference type="HOGENOM" id="CLU_144760_0_0_5"/>
<evidence type="ECO:0000259" key="1">
    <source>
        <dbReference type="Pfam" id="PF01850"/>
    </source>
</evidence>
<gene>
    <name evidence="2" type="ORF">RG540_CH37400</name>
</gene>
<dbReference type="AlphaFoldDB" id="A0A068SUD9"/>
<dbReference type="Proteomes" id="UP000028181">
    <property type="component" value="Chromosome I"/>
</dbReference>
<dbReference type="Gene3D" id="3.40.50.1010">
    <property type="entry name" value="5'-nuclease"/>
    <property type="match status" value="1"/>
</dbReference>
<organism evidence="2 3">
    <name type="scientific">Neorhizobium galegae bv. orientalis str. HAMBI 540</name>
    <dbReference type="NCBI Taxonomy" id="1028800"/>
    <lineage>
        <taxon>Bacteria</taxon>
        <taxon>Pseudomonadati</taxon>
        <taxon>Pseudomonadota</taxon>
        <taxon>Alphaproteobacteria</taxon>
        <taxon>Hyphomicrobiales</taxon>
        <taxon>Rhizobiaceae</taxon>
        <taxon>Rhizobium/Agrobacterium group</taxon>
        <taxon>Neorhizobium</taxon>
    </lineage>
</organism>
<protein>
    <submittedName>
        <fullName evidence="2">Probable ribonuclease VapC 1</fullName>
    </submittedName>
</protein>
<dbReference type="RefSeq" id="WP_038590932.1">
    <property type="nucleotide sequence ID" value="NZ_HG938353.1"/>
</dbReference>
<dbReference type="PATRIC" id="fig|1028800.3.peg.3792"/>
<dbReference type="eggNOG" id="COG3742">
    <property type="taxonomic scope" value="Bacteria"/>
</dbReference>
<proteinExistence type="predicted"/>
<dbReference type="Pfam" id="PF01850">
    <property type="entry name" value="PIN"/>
    <property type="match status" value="1"/>
</dbReference>
<reference evidence="3" key="1">
    <citation type="journal article" date="2014" name="BMC Genomics">
        <title>Genome sequencing of two Neorhizobium galegae strains reveals a noeT gene responsible for the unusual acetylation of the nodulation factors.</title>
        <authorList>
            <person name="Osterman J."/>
            <person name="Marsh J."/>
            <person name="Laine P.K."/>
            <person name="Zeng Z."/>
            <person name="Alatalo E."/>
            <person name="Sullivan J.T."/>
            <person name="Young J.P."/>
            <person name="Thomas-Oates J."/>
            <person name="Paulin L."/>
            <person name="Lindstrom K."/>
        </authorList>
    </citation>
    <scope>NUCLEOTIDE SEQUENCE [LARGE SCALE GENOMIC DNA]</scope>
    <source>
        <strain evidence="3">HAMBI 540</strain>
    </source>
</reference>
<feature type="domain" description="PIN" evidence="1">
    <location>
        <begin position="1"/>
        <end position="141"/>
    </location>
</feature>